<name>A0A3F3H5L8_9LACO</name>
<dbReference type="InterPro" id="IPR036291">
    <property type="entry name" value="NAD(P)-bd_dom_sf"/>
</dbReference>
<dbReference type="PANTHER" id="PTHR14239">
    <property type="entry name" value="DUDULIN-RELATED"/>
    <property type="match status" value="1"/>
</dbReference>
<dbReference type="EMBL" id="DF968066">
    <property type="protein sequence ID" value="GAP03160.1"/>
    <property type="molecule type" value="Genomic_DNA"/>
</dbReference>
<evidence type="ECO:0000313" key="1">
    <source>
        <dbReference type="EMBL" id="GAP03160.1"/>
    </source>
</evidence>
<accession>A0A3F3H5L8</accession>
<dbReference type="Gene3D" id="3.40.50.720">
    <property type="entry name" value="NAD(P)-binding Rossmann-like Domain"/>
    <property type="match status" value="1"/>
</dbReference>
<protein>
    <submittedName>
        <fullName evidence="1">Dinucleotide-binding enzyme</fullName>
    </submittedName>
</protein>
<dbReference type="STRING" id="220714.SAMN05660469_0792"/>
<dbReference type="InterPro" id="IPR051267">
    <property type="entry name" value="STEAP_metalloreductase"/>
</dbReference>
<organism evidence="1 2">
    <name type="scientific">Fructobacillus pseudoficulneus</name>
    <dbReference type="NCBI Taxonomy" id="220714"/>
    <lineage>
        <taxon>Bacteria</taxon>
        <taxon>Bacillati</taxon>
        <taxon>Bacillota</taxon>
        <taxon>Bacilli</taxon>
        <taxon>Lactobacillales</taxon>
        <taxon>Lactobacillaceae</taxon>
        <taxon>Fructobacillus</taxon>
    </lineage>
</organism>
<proteinExistence type="predicted"/>
<dbReference type="RefSeq" id="WP_059378561.1">
    <property type="nucleotide sequence ID" value="NZ_DF968066.1"/>
</dbReference>
<evidence type="ECO:0000313" key="2">
    <source>
        <dbReference type="Proteomes" id="UP000061227"/>
    </source>
</evidence>
<dbReference type="PANTHER" id="PTHR14239:SF10">
    <property type="entry name" value="REDUCTASE"/>
    <property type="match status" value="1"/>
</dbReference>
<dbReference type="Proteomes" id="UP000061227">
    <property type="component" value="Unassembled WGS sequence"/>
</dbReference>
<dbReference type="OrthoDB" id="9786864at2"/>
<reference evidence="1 2" key="1">
    <citation type="journal article" date="2015" name="BMC Genomics">
        <title>Comparative genomics of Fructobacillus spp. and Leuconostoc spp. reveals niche-specific evolution of Fructobacillus spp.</title>
        <authorList>
            <person name="Endo A."/>
            <person name="Tanizawa Y."/>
            <person name="Tanaka N."/>
            <person name="Maeno S."/>
            <person name="Kumar H."/>
            <person name="Shiwa Y."/>
            <person name="Okada S."/>
            <person name="Yoshikawa H."/>
            <person name="Dicks L."/>
            <person name="Nakagawa J."/>
            <person name="Arita M."/>
        </authorList>
    </citation>
    <scope>NUCLEOTIDE SEQUENCE [LARGE SCALE GENOMIC DNA]</scope>
    <source>
        <strain evidence="1 2">DSM 15468</strain>
    </source>
</reference>
<sequence>MEITVFGKGNIGSAVGAQFEKAGNQVNYATSESKPNHIADLVVLAVPFAAMAGIAQEYQDQFAGKTIVETSNPVNFKTFDGLEVPSDSSATAELQKALPKSYVLKAFNTVFAANLVSGKVGDNQTTVLVAGDHKDSKEVLAKALEGSDLAVVDAGLLKRAHELESVGFLQMTLAASEKIGWTGGFALVK</sequence>
<gene>
    <name evidence="1" type="ORF">FPFC_041540</name>
</gene>
<dbReference type="AlphaFoldDB" id="A0A3F3H5L8"/>
<dbReference type="SUPFAM" id="SSF51735">
    <property type="entry name" value="NAD(P)-binding Rossmann-fold domains"/>
    <property type="match status" value="1"/>
</dbReference>
<keyword evidence="2" id="KW-1185">Reference proteome</keyword>